<dbReference type="Proteomes" id="UP001438707">
    <property type="component" value="Unassembled WGS sequence"/>
</dbReference>
<keyword evidence="3" id="KW-0812">Transmembrane</keyword>
<accession>A0AAW1S304</accession>
<reference evidence="4 5" key="1">
    <citation type="journal article" date="2024" name="Nat. Commun.">
        <title>Phylogenomics reveals the evolutionary origins of lichenization in chlorophyte algae.</title>
        <authorList>
            <person name="Puginier C."/>
            <person name="Libourel C."/>
            <person name="Otte J."/>
            <person name="Skaloud P."/>
            <person name="Haon M."/>
            <person name="Grisel S."/>
            <person name="Petersen M."/>
            <person name="Berrin J.G."/>
            <person name="Delaux P.M."/>
            <person name="Dal Grande F."/>
            <person name="Keller J."/>
        </authorList>
    </citation>
    <scope>NUCLEOTIDE SEQUENCE [LARGE SCALE GENOMIC DNA]</scope>
    <source>
        <strain evidence="4 5">SAG 2145</strain>
    </source>
</reference>
<feature type="transmembrane region" description="Helical" evidence="3">
    <location>
        <begin position="521"/>
        <end position="540"/>
    </location>
</feature>
<dbReference type="PANTHER" id="PTHR48313">
    <property type="entry name" value="TPR_REGION DOMAIN-CONTAINING PROTEIN"/>
    <property type="match status" value="1"/>
</dbReference>
<dbReference type="AlphaFoldDB" id="A0AAW1S304"/>
<keyword evidence="5" id="KW-1185">Reference proteome</keyword>
<dbReference type="PANTHER" id="PTHR48313:SF1">
    <property type="entry name" value="OUTER ENVELOPE PROTEIN 61"/>
    <property type="match status" value="1"/>
</dbReference>
<dbReference type="InterPro" id="IPR011990">
    <property type="entry name" value="TPR-like_helical_dom_sf"/>
</dbReference>
<comment type="caution">
    <text evidence="4">The sequence shown here is derived from an EMBL/GenBank/DDBJ whole genome shotgun (WGS) entry which is preliminary data.</text>
</comment>
<sequence length="543" mass="58861">MHNLMDPEMMRLAMEQMKKMTPEQMAQMSQQAASMSPDLLQQGMNRFNAMSGSERQQATQKMKDLNPSDYSSMAGQATAHLSAQQKHALQAANQLKTEGNGHHSAKDFHRAADCYNRAKSALAGQTNAEALDLLKACSSNLSSCYLNTQQHSRCIDECDQLITRDPQNRKALYRRGQSLANSGRPGQAVVDLQRALDLSPENEKSVIAEKLAAARQMQQSQAANEPIVEEPLDEEDGDDSHAAAAAEPMADLHPAPGSRPAPDEREVPKQEAEPAFDANPASMRSAPATSAPVPAASSSQEWPPSMPSFPGMAAARGTPDMAEISQAMRTNPGMMRQMGESLANMSQEQLDSMTAMSGMPGAAGMKMTPEMIKMATSMMSSMTPEDMQRMAAMAPNMSQRDAASSQSASAAGAGSAPAASRAGVPSQQQMPQMDMADLQARMKDPATMEMMSSMMKNMKAEDLASIASASGMNISTSQAEMMKTQMDKLTPGQMQMMMRGASWLQTFIAWYKRVMQYFTNYTFLIIALAVLLLALTLRLLKIL</sequence>
<dbReference type="EMBL" id="JALJOS010000004">
    <property type="protein sequence ID" value="KAK9840217.1"/>
    <property type="molecule type" value="Genomic_DNA"/>
</dbReference>
<dbReference type="PROSITE" id="PS50005">
    <property type="entry name" value="TPR"/>
    <property type="match status" value="1"/>
</dbReference>
<dbReference type="Pfam" id="PF13181">
    <property type="entry name" value="TPR_8"/>
    <property type="match status" value="1"/>
</dbReference>
<feature type="compositionally biased region" description="Low complexity" evidence="2">
    <location>
        <begin position="285"/>
        <end position="299"/>
    </location>
</feature>
<feature type="compositionally biased region" description="Low complexity" evidence="2">
    <location>
        <begin position="402"/>
        <end position="423"/>
    </location>
</feature>
<keyword evidence="3" id="KW-0472">Membrane</keyword>
<evidence type="ECO:0000313" key="5">
    <source>
        <dbReference type="Proteomes" id="UP001438707"/>
    </source>
</evidence>
<gene>
    <name evidence="4" type="ORF">WJX74_005612</name>
</gene>
<keyword evidence="1" id="KW-0802">TPR repeat</keyword>
<feature type="region of interest" description="Disordered" evidence="2">
    <location>
        <begin position="395"/>
        <end position="431"/>
    </location>
</feature>
<keyword evidence="3" id="KW-1133">Transmembrane helix</keyword>
<dbReference type="SMART" id="SM00028">
    <property type="entry name" value="TPR"/>
    <property type="match status" value="3"/>
</dbReference>
<evidence type="ECO:0000256" key="1">
    <source>
        <dbReference type="PROSITE-ProRule" id="PRU00339"/>
    </source>
</evidence>
<dbReference type="InterPro" id="IPR019734">
    <property type="entry name" value="TPR_rpt"/>
</dbReference>
<evidence type="ECO:0000256" key="2">
    <source>
        <dbReference type="SAM" id="MobiDB-lite"/>
    </source>
</evidence>
<feature type="region of interest" description="Disordered" evidence="2">
    <location>
        <begin position="248"/>
        <end position="308"/>
    </location>
</feature>
<feature type="compositionally biased region" description="Basic and acidic residues" evidence="2">
    <location>
        <begin position="261"/>
        <end position="272"/>
    </location>
</feature>
<proteinExistence type="predicted"/>
<organism evidence="4 5">
    <name type="scientific">Apatococcus lobatus</name>
    <dbReference type="NCBI Taxonomy" id="904363"/>
    <lineage>
        <taxon>Eukaryota</taxon>
        <taxon>Viridiplantae</taxon>
        <taxon>Chlorophyta</taxon>
        <taxon>core chlorophytes</taxon>
        <taxon>Trebouxiophyceae</taxon>
        <taxon>Chlorellales</taxon>
        <taxon>Chlorellaceae</taxon>
        <taxon>Apatococcus</taxon>
    </lineage>
</organism>
<dbReference type="Gene3D" id="1.25.40.10">
    <property type="entry name" value="Tetratricopeptide repeat domain"/>
    <property type="match status" value="1"/>
</dbReference>
<name>A0AAW1S304_9CHLO</name>
<evidence type="ECO:0000256" key="3">
    <source>
        <dbReference type="SAM" id="Phobius"/>
    </source>
</evidence>
<evidence type="ECO:0000313" key="4">
    <source>
        <dbReference type="EMBL" id="KAK9840217.1"/>
    </source>
</evidence>
<dbReference type="SUPFAM" id="SSF48452">
    <property type="entry name" value="TPR-like"/>
    <property type="match status" value="1"/>
</dbReference>
<feature type="repeat" description="TPR" evidence="1">
    <location>
        <begin position="169"/>
        <end position="202"/>
    </location>
</feature>
<protein>
    <submittedName>
        <fullName evidence="4">Uncharacterized protein</fullName>
    </submittedName>
</protein>